<dbReference type="InterPro" id="IPR052158">
    <property type="entry name" value="INH-QAR"/>
</dbReference>
<dbReference type="Gene3D" id="3.40.50.880">
    <property type="match status" value="1"/>
</dbReference>
<evidence type="ECO:0000313" key="2">
    <source>
        <dbReference type="EMBL" id="BDA77401.1"/>
    </source>
</evidence>
<dbReference type="PANTHER" id="PTHR43130:SF2">
    <property type="entry name" value="DJ-1_PFPI DOMAIN-CONTAINING PROTEIN"/>
    <property type="match status" value="1"/>
</dbReference>
<gene>
    <name evidence="2" type="ORF">LPTSP3_g03310</name>
</gene>
<dbReference type="InterPro" id="IPR029062">
    <property type="entry name" value="Class_I_gatase-like"/>
</dbReference>
<dbReference type="InterPro" id="IPR002818">
    <property type="entry name" value="DJ-1/PfpI"/>
</dbReference>
<name>A0ABM7UGA3_9LEPT</name>
<keyword evidence="3" id="KW-1185">Reference proteome</keyword>
<organism evidence="2 3">
    <name type="scientific">Leptospira kobayashii</name>
    <dbReference type="NCBI Taxonomy" id="1917830"/>
    <lineage>
        <taxon>Bacteria</taxon>
        <taxon>Pseudomonadati</taxon>
        <taxon>Spirochaetota</taxon>
        <taxon>Spirochaetia</taxon>
        <taxon>Leptospirales</taxon>
        <taxon>Leptospiraceae</taxon>
        <taxon>Leptospira</taxon>
    </lineage>
</organism>
<sequence>MKLIIGMILFEEVTILDFVGPYEVFTKIKDWEIKIIGLGGKKITCNGSLKIEAEYDISEIESVDILFVPGGYGVNEVILNPDFLKELERLGGSANYVSSVCTGSLVLGAAGLLQGYQATSHWRSLDLLSYFGAIPNPDRVVWDGNRITGGGITSGIDFALDLVKIIEGEERAKEIELWLEYDPKPPLLTGHPRIAPKEVLERVVKNTESSRSVRENVIREFLRNKQDK</sequence>
<dbReference type="Proteomes" id="UP000245263">
    <property type="component" value="Chromosome 1"/>
</dbReference>
<evidence type="ECO:0000259" key="1">
    <source>
        <dbReference type="Pfam" id="PF01965"/>
    </source>
</evidence>
<dbReference type="RefSeq" id="WP_109021999.1">
    <property type="nucleotide sequence ID" value="NZ_AP025028.1"/>
</dbReference>
<protein>
    <submittedName>
        <fullName evidence="2">Thiazole biosynthesis protein ThiJ</fullName>
    </submittedName>
</protein>
<dbReference type="EMBL" id="AP025028">
    <property type="protein sequence ID" value="BDA77401.1"/>
    <property type="molecule type" value="Genomic_DNA"/>
</dbReference>
<proteinExistence type="predicted"/>
<dbReference type="PANTHER" id="PTHR43130">
    <property type="entry name" value="ARAC-FAMILY TRANSCRIPTIONAL REGULATOR"/>
    <property type="match status" value="1"/>
</dbReference>
<reference evidence="2 3" key="1">
    <citation type="submission" date="2021-08" db="EMBL/GenBank/DDBJ databases">
        <title>Complete genome sequence of Leptospira kobayashii strain E30.</title>
        <authorList>
            <person name="Nakao R."/>
            <person name="Nakamura S."/>
            <person name="Masuzawa T."/>
            <person name="Koizumi N."/>
        </authorList>
    </citation>
    <scope>NUCLEOTIDE SEQUENCE [LARGE SCALE GENOMIC DNA]</scope>
    <source>
        <strain evidence="2 3">E30</strain>
    </source>
</reference>
<feature type="domain" description="DJ-1/PfpI" evidence="1">
    <location>
        <begin position="7"/>
        <end position="164"/>
    </location>
</feature>
<dbReference type="Pfam" id="PF01965">
    <property type="entry name" value="DJ-1_PfpI"/>
    <property type="match status" value="1"/>
</dbReference>
<dbReference type="CDD" id="cd03139">
    <property type="entry name" value="GATase1_PfpI_2"/>
    <property type="match status" value="1"/>
</dbReference>
<evidence type="ECO:0000313" key="3">
    <source>
        <dbReference type="Proteomes" id="UP000245263"/>
    </source>
</evidence>
<dbReference type="SUPFAM" id="SSF52317">
    <property type="entry name" value="Class I glutamine amidotransferase-like"/>
    <property type="match status" value="1"/>
</dbReference>
<accession>A0ABM7UGA3</accession>